<dbReference type="RefSeq" id="YP_009336833.1">
    <property type="nucleotide sequence ID" value="NC_032907.1"/>
</dbReference>
<keyword evidence="3" id="KW-1185">Reference proteome</keyword>
<reference evidence="2" key="1">
    <citation type="journal article" date="2016" name="Nature">
        <title>Redefining the invertebrate RNA virosphere.</title>
        <authorList>
            <person name="Shi M."/>
            <person name="Lin X.D."/>
            <person name="Tian J.H."/>
            <person name="Chen L.J."/>
            <person name="Chen X."/>
            <person name="Li C.X."/>
            <person name="Qin X.C."/>
            <person name="Li J."/>
            <person name="Cao J.P."/>
            <person name="Eden J.S."/>
            <person name="Buchmann J."/>
            <person name="Wang W."/>
            <person name="Xu J."/>
            <person name="Holmes E.C."/>
            <person name="Zhang Y.Z."/>
        </authorList>
    </citation>
    <scope>NUCLEOTIDE SEQUENCE [LARGE SCALE GENOMIC DNA]</scope>
    <source>
        <strain evidence="2">LCM101902</strain>
    </source>
</reference>
<evidence type="ECO:0000313" key="3">
    <source>
        <dbReference type="Proteomes" id="UP000204674"/>
    </source>
</evidence>
<feature type="compositionally biased region" description="Low complexity" evidence="1">
    <location>
        <begin position="188"/>
        <end position="198"/>
    </location>
</feature>
<protein>
    <submittedName>
        <fullName evidence="2">Uncharacterized protein</fullName>
    </submittedName>
</protein>
<evidence type="ECO:0000313" key="2">
    <source>
        <dbReference type="EMBL" id="APG78680.1"/>
    </source>
</evidence>
<evidence type="ECO:0000256" key="1">
    <source>
        <dbReference type="SAM" id="MobiDB-lite"/>
    </source>
</evidence>
<dbReference type="KEGG" id="vg:30854198"/>
<dbReference type="EMBL" id="KX884415">
    <property type="protein sequence ID" value="APG78680.1"/>
    <property type="molecule type" value="Genomic_RNA"/>
</dbReference>
<feature type="compositionally biased region" description="Acidic residues" evidence="1">
    <location>
        <begin position="33"/>
        <end position="50"/>
    </location>
</feature>
<feature type="compositionally biased region" description="Basic and acidic residues" evidence="1">
    <location>
        <begin position="70"/>
        <end position="86"/>
    </location>
</feature>
<feature type="compositionally biased region" description="Basic and acidic residues" evidence="1">
    <location>
        <begin position="7"/>
        <end position="18"/>
    </location>
</feature>
<dbReference type="GeneID" id="30854198"/>
<accession>A0A1L3KMN7</accession>
<feature type="region of interest" description="Disordered" evidence="1">
    <location>
        <begin position="188"/>
        <end position="213"/>
    </location>
</feature>
<feature type="region of interest" description="Disordered" evidence="1">
    <location>
        <begin position="1"/>
        <end position="86"/>
    </location>
</feature>
<dbReference type="Proteomes" id="UP000204674">
    <property type="component" value="Segment"/>
</dbReference>
<organism evidence="2">
    <name type="scientific">Hubei lepidoptera virus 2</name>
    <dbReference type="NCBI Taxonomy" id="1922904"/>
    <lineage>
        <taxon>Viruses</taxon>
        <taxon>Riboviria</taxon>
        <taxon>Orthornavirae</taxon>
        <taxon>Negarnaviricota</taxon>
        <taxon>Haploviricotina</taxon>
        <taxon>Monjiviricetes</taxon>
        <taxon>Mononegavirales</taxon>
        <taxon>Rhabdoviridae</taxon>
        <taxon>Alpharhabdovirinae</taxon>
        <taxon>Alphapaprhavirus</taxon>
        <taxon>Alphapaprhavirus hubei</taxon>
    </lineage>
</organism>
<proteinExistence type="predicted"/>
<name>A0A1L3KMN7_9RHAB</name>
<sequence length="300" mass="34167">MNTFRRINFDKEKKEAREQNWNINLPKAALEQAQEELGTDSDDSAEEEDPGEPKDPWNSVLTQNPVMSEVNRDRQFGSSDIERESAFSHHENIDDYDEEGHAEDLIQSGDVNQIVKKALETSTPPVKRLGERKIQVNLQFMQSPPMMEKMKDIIHEVIKAYTTVPGRVEVSASDDGIYIFNATNPYLSPDSDSDPLSSERPYPKPKEKPAPQQVQRQFLPLEANTSTLTDVEIMIKKGVNFQGKYPGLPKCIVRYGRWGITEQSVQLALKENPNLSVNETIRYCMRQAGTLKKFSGLYKF</sequence>